<dbReference type="eggNOG" id="COG1734">
    <property type="taxonomic scope" value="Bacteria"/>
</dbReference>
<evidence type="ECO:0000256" key="1">
    <source>
        <dbReference type="ARBA" id="ARBA00022723"/>
    </source>
</evidence>
<dbReference type="InterPro" id="IPR000962">
    <property type="entry name" value="Znf_DskA_TraR"/>
</dbReference>
<dbReference type="KEGG" id="nsa:Nitsa_0845"/>
<dbReference type="Pfam" id="PF01258">
    <property type="entry name" value="zf-dskA_traR"/>
    <property type="match status" value="1"/>
</dbReference>
<feature type="domain" description="Zinc finger DksA/TraR C4-type" evidence="6">
    <location>
        <begin position="80"/>
        <end position="115"/>
    </location>
</feature>
<organism evidence="7 8">
    <name type="scientific">Nitratifractor salsuginis (strain DSM 16511 / JCM 12458 / E9I37-1)</name>
    <dbReference type="NCBI Taxonomy" id="749222"/>
    <lineage>
        <taxon>Bacteria</taxon>
        <taxon>Pseudomonadati</taxon>
        <taxon>Campylobacterota</taxon>
        <taxon>Epsilonproteobacteria</taxon>
        <taxon>Campylobacterales</taxon>
        <taxon>Sulfurovaceae</taxon>
        <taxon>Nitratifractor</taxon>
    </lineage>
</organism>
<dbReference type="SUPFAM" id="SSF57716">
    <property type="entry name" value="Glucocorticoid receptor-like (DNA-binding domain)"/>
    <property type="match status" value="1"/>
</dbReference>
<reference evidence="8" key="2">
    <citation type="submission" date="2011-01" db="EMBL/GenBank/DDBJ databases">
        <title>The complete genome of Nitratifractor salsuginis DSM 16511.</title>
        <authorList>
            <consortium name="US DOE Joint Genome Institute (JGI-PGF)"/>
            <person name="Lucas S."/>
            <person name="Copeland A."/>
            <person name="Lapidus A."/>
            <person name="Bruce D."/>
            <person name="Goodwin L."/>
            <person name="Pitluck S."/>
            <person name="Kyrpides N."/>
            <person name="Mavromatis K."/>
            <person name="Ivanova N."/>
            <person name="Mikhailova N."/>
            <person name="Zeytun A."/>
            <person name="Detter J.C."/>
            <person name="Tapia R."/>
            <person name="Han C."/>
            <person name="Land M."/>
            <person name="Hauser L."/>
            <person name="Markowitz V."/>
            <person name="Cheng J.-F."/>
            <person name="Hugenholtz P."/>
            <person name="Woyke T."/>
            <person name="Wu D."/>
            <person name="Tindall B."/>
            <person name="Schuetze A."/>
            <person name="Brambilla E."/>
            <person name="Klenk H.-P."/>
            <person name="Eisen J.A."/>
        </authorList>
    </citation>
    <scope>NUCLEOTIDE SEQUENCE [LARGE SCALE GENOMIC DNA]</scope>
    <source>
        <strain evidence="8">DSM 16511 / JCM 12458 / E9I37-1</strain>
    </source>
</reference>
<dbReference type="EMBL" id="CP002452">
    <property type="protein sequence ID" value="ADV46106.1"/>
    <property type="molecule type" value="Genomic_DNA"/>
</dbReference>
<keyword evidence="2" id="KW-0863">Zinc-finger</keyword>
<dbReference type="HOGENOM" id="CLU_043144_4_3_7"/>
<keyword evidence="5" id="KW-0175">Coiled coil</keyword>
<keyword evidence="3" id="KW-0862">Zinc</keyword>
<protein>
    <submittedName>
        <fullName evidence="7">Transcriptional regulator, TraR/DksA family</fullName>
    </submittedName>
</protein>
<feature type="zinc finger region" description="dksA C4-type" evidence="4">
    <location>
        <begin position="85"/>
        <end position="109"/>
    </location>
</feature>
<dbReference type="PROSITE" id="PS51128">
    <property type="entry name" value="ZF_DKSA_2"/>
    <property type="match status" value="1"/>
</dbReference>
<dbReference type="SUPFAM" id="SSF109635">
    <property type="entry name" value="DnaK suppressor protein DksA, alpha-hairpin domain"/>
    <property type="match status" value="1"/>
</dbReference>
<dbReference type="RefSeq" id="WP_013553800.1">
    <property type="nucleotide sequence ID" value="NC_014935.1"/>
</dbReference>
<evidence type="ECO:0000256" key="2">
    <source>
        <dbReference type="ARBA" id="ARBA00022771"/>
    </source>
</evidence>
<dbReference type="InterPro" id="IPR037187">
    <property type="entry name" value="DnaK_N"/>
</dbReference>
<proteinExistence type="predicted"/>
<gene>
    <name evidence="7" type="ordered locus">Nitsa_0845</name>
</gene>
<dbReference type="Proteomes" id="UP000008633">
    <property type="component" value="Chromosome"/>
</dbReference>
<dbReference type="STRING" id="749222.Nitsa_0845"/>
<dbReference type="GO" id="GO:0008270">
    <property type="term" value="F:zinc ion binding"/>
    <property type="evidence" value="ECO:0007669"/>
    <property type="project" value="UniProtKB-KW"/>
</dbReference>
<sequence length="117" mass="13615">MLTPEEMKEFERELNARKEQILKNLDEAKNKMTLMQNQEPKDEGDYAALAVEADIDERIIQQQRAELNEIEIALGKIKAGTYGICEMCEEPIGIERLKVKNFARYCIACREIVEREH</sequence>
<evidence type="ECO:0000256" key="5">
    <source>
        <dbReference type="SAM" id="Coils"/>
    </source>
</evidence>
<keyword evidence="8" id="KW-1185">Reference proteome</keyword>
<evidence type="ECO:0000259" key="6">
    <source>
        <dbReference type="Pfam" id="PF01258"/>
    </source>
</evidence>
<evidence type="ECO:0000313" key="7">
    <source>
        <dbReference type="EMBL" id="ADV46106.1"/>
    </source>
</evidence>
<evidence type="ECO:0000256" key="4">
    <source>
        <dbReference type="PROSITE-ProRule" id="PRU00510"/>
    </source>
</evidence>
<dbReference type="PANTHER" id="PTHR33823:SF4">
    <property type="entry name" value="GENERAL STRESS PROTEIN 16O"/>
    <property type="match status" value="1"/>
</dbReference>
<dbReference type="NCBIfam" id="NF033459">
    <property type="entry name" value="DksA_like"/>
    <property type="match status" value="1"/>
</dbReference>
<evidence type="ECO:0000256" key="3">
    <source>
        <dbReference type="ARBA" id="ARBA00022833"/>
    </source>
</evidence>
<evidence type="ECO:0000313" key="8">
    <source>
        <dbReference type="Proteomes" id="UP000008633"/>
    </source>
</evidence>
<dbReference type="Gene3D" id="1.20.120.910">
    <property type="entry name" value="DksA, coiled-coil domain"/>
    <property type="match status" value="1"/>
</dbReference>
<reference evidence="7 8" key="1">
    <citation type="journal article" date="2011" name="Stand. Genomic Sci.">
        <title>Complete genome sequence of Nitratifractor salsuginis type strain (E9I37-1).</title>
        <authorList>
            <person name="Anderson I."/>
            <person name="Sikorski J."/>
            <person name="Zeytun A."/>
            <person name="Nolan M."/>
            <person name="Lapidus A."/>
            <person name="Lucas S."/>
            <person name="Hammon N."/>
            <person name="Deshpande S."/>
            <person name="Cheng J.F."/>
            <person name="Tapia R."/>
            <person name="Han C."/>
            <person name="Goodwin L."/>
            <person name="Pitluck S."/>
            <person name="Liolios K."/>
            <person name="Pagani I."/>
            <person name="Ivanova N."/>
            <person name="Huntemann M."/>
            <person name="Mavromatis K."/>
            <person name="Ovchinikova G."/>
            <person name="Pati A."/>
            <person name="Chen A."/>
            <person name="Palaniappan K."/>
            <person name="Land M."/>
            <person name="Hauser L."/>
            <person name="Brambilla E.M."/>
            <person name="Ngatchou-Djao O.D."/>
            <person name="Rohde M."/>
            <person name="Tindall B.J."/>
            <person name="Goker M."/>
            <person name="Detter J.C."/>
            <person name="Woyke T."/>
            <person name="Bristow J."/>
            <person name="Eisen J.A."/>
            <person name="Markowitz V."/>
            <person name="Hugenholtz P."/>
            <person name="Klenk H.P."/>
            <person name="Kyrpides N.C."/>
        </authorList>
    </citation>
    <scope>NUCLEOTIDE SEQUENCE [LARGE SCALE GENOMIC DNA]</scope>
    <source>
        <strain evidence="8">DSM 16511 / JCM 12458 / E9I37-1</strain>
    </source>
</reference>
<keyword evidence="1" id="KW-0479">Metal-binding</keyword>
<name>E6X2P0_NITSE</name>
<dbReference type="PANTHER" id="PTHR33823">
    <property type="entry name" value="RNA POLYMERASE-BINDING TRANSCRIPTION FACTOR DKSA-RELATED"/>
    <property type="match status" value="1"/>
</dbReference>
<accession>E6X2P0</accession>
<dbReference type="AlphaFoldDB" id="E6X2P0"/>
<feature type="coiled-coil region" evidence="5">
    <location>
        <begin position="11"/>
        <end position="38"/>
    </location>
</feature>